<keyword evidence="4" id="KW-1185">Reference proteome</keyword>
<accession>A0ABP6Q322</accession>
<dbReference type="CDD" id="cd07814">
    <property type="entry name" value="SRPBCC_CalC_Aha1-like"/>
    <property type="match status" value="1"/>
</dbReference>
<dbReference type="InterPro" id="IPR013538">
    <property type="entry name" value="ASHA1/2-like_C"/>
</dbReference>
<evidence type="ECO:0000256" key="1">
    <source>
        <dbReference type="ARBA" id="ARBA00006817"/>
    </source>
</evidence>
<dbReference type="InterPro" id="IPR023393">
    <property type="entry name" value="START-like_dom_sf"/>
</dbReference>
<comment type="similarity">
    <text evidence="1">Belongs to the AHA1 family.</text>
</comment>
<comment type="caution">
    <text evidence="3">The sequence shown here is derived from an EMBL/GenBank/DDBJ whole genome shotgun (WGS) entry which is preliminary data.</text>
</comment>
<sequence length="144" mass="16053">MNLEMTRVFNAPRELVYRAFVDPDQLAQWFGPVGFSVPRESVDIEAKVGGHQRFTMVDDSDPSIANPIEATFSDVVENELLVGYQDVQFPGEPPVRFELRLEFADTDGGTLLTIHQGPYSPEMESGARQGWESSFTKLDTLLAA</sequence>
<dbReference type="RefSeq" id="WP_344823987.1">
    <property type="nucleotide sequence ID" value="NZ_BAAAUV010000003.1"/>
</dbReference>
<dbReference type="EMBL" id="BAAAUV010000003">
    <property type="protein sequence ID" value="GAA3202297.1"/>
    <property type="molecule type" value="Genomic_DNA"/>
</dbReference>
<evidence type="ECO:0000313" key="3">
    <source>
        <dbReference type="EMBL" id="GAA3202297.1"/>
    </source>
</evidence>
<organism evidence="3 4">
    <name type="scientific">Actinocorallia longicatena</name>
    <dbReference type="NCBI Taxonomy" id="111803"/>
    <lineage>
        <taxon>Bacteria</taxon>
        <taxon>Bacillati</taxon>
        <taxon>Actinomycetota</taxon>
        <taxon>Actinomycetes</taxon>
        <taxon>Streptosporangiales</taxon>
        <taxon>Thermomonosporaceae</taxon>
        <taxon>Actinocorallia</taxon>
    </lineage>
</organism>
<dbReference type="SUPFAM" id="SSF55961">
    <property type="entry name" value="Bet v1-like"/>
    <property type="match status" value="1"/>
</dbReference>
<protein>
    <recommendedName>
        <fullName evidence="2">Activator of Hsp90 ATPase homologue 1/2-like C-terminal domain-containing protein</fullName>
    </recommendedName>
</protein>
<proteinExistence type="inferred from homology"/>
<dbReference type="Pfam" id="PF08327">
    <property type="entry name" value="AHSA1"/>
    <property type="match status" value="1"/>
</dbReference>
<evidence type="ECO:0000259" key="2">
    <source>
        <dbReference type="Pfam" id="PF08327"/>
    </source>
</evidence>
<reference evidence="4" key="1">
    <citation type="journal article" date="2019" name="Int. J. Syst. Evol. Microbiol.">
        <title>The Global Catalogue of Microorganisms (GCM) 10K type strain sequencing project: providing services to taxonomists for standard genome sequencing and annotation.</title>
        <authorList>
            <consortium name="The Broad Institute Genomics Platform"/>
            <consortium name="The Broad Institute Genome Sequencing Center for Infectious Disease"/>
            <person name="Wu L."/>
            <person name="Ma J."/>
        </authorList>
    </citation>
    <scope>NUCLEOTIDE SEQUENCE [LARGE SCALE GENOMIC DNA]</scope>
    <source>
        <strain evidence="4">JCM 9377</strain>
    </source>
</reference>
<dbReference type="Gene3D" id="3.30.530.20">
    <property type="match status" value="1"/>
</dbReference>
<name>A0ABP6Q322_9ACTN</name>
<evidence type="ECO:0000313" key="4">
    <source>
        <dbReference type="Proteomes" id="UP001501237"/>
    </source>
</evidence>
<dbReference type="Proteomes" id="UP001501237">
    <property type="component" value="Unassembled WGS sequence"/>
</dbReference>
<gene>
    <name evidence="3" type="ORF">GCM10010468_15890</name>
</gene>
<feature type="domain" description="Activator of Hsp90 ATPase homologue 1/2-like C-terminal" evidence="2">
    <location>
        <begin position="10"/>
        <end position="142"/>
    </location>
</feature>